<evidence type="ECO:0000256" key="3">
    <source>
        <dbReference type="ARBA" id="ARBA00012944"/>
    </source>
</evidence>
<evidence type="ECO:0000256" key="5">
    <source>
        <dbReference type="ARBA" id="ARBA00022989"/>
    </source>
</evidence>
<evidence type="ECO:0000313" key="12">
    <source>
        <dbReference type="Proteomes" id="UP001607303"/>
    </source>
</evidence>
<evidence type="ECO:0000256" key="8">
    <source>
        <dbReference type="ARBA" id="ARBA00049551"/>
    </source>
</evidence>
<reference evidence="11 12" key="1">
    <citation type="journal article" date="2024" name="Ann. Entomol. Soc. Am.">
        <title>Genomic analyses of the southern and eastern yellowjacket wasps (Hymenoptera: Vespidae) reveal evolutionary signatures of social life.</title>
        <authorList>
            <person name="Catto M.A."/>
            <person name="Caine P.B."/>
            <person name="Orr S.E."/>
            <person name="Hunt B.G."/>
            <person name="Goodisman M.A.D."/>
        </authorList>
    </citation>
    <scope>NUCLEOTIDE SEQUENCE [LARGE SCALE GENOMIC DNA]</scope>
    <source>
        <strain evidence="11">232</strain>
        <tissue evidence="11">Head and thorax</tissue>
    </source>
</reference>
<dbReference type="InterPro" id="IPR001750">
    <property type="entry name" value="ND/Mrp_TM"/>
</dbReference>
<dbReference type="PANTHER" id="PTHR42829">
    <property type="entry name" value="NADH-UBIQUINONE OXIDOREDUCTASE CHAIN 5"/>
    <property type="match status" value="1"/>
</dbReference>
<evidence type="ECO:0000256" key="4">
    <source>
        <dbReference type="ARBA" id="ARBA00022692"/>
    </source>
</evidence>
<comment type="subcellular location">
    <subcellularLocation>
        <location evidence="2">Membrane</location>
        <topology evidence="2">Multi-pass membrane protein</topology>
    </subcellularLocation>
</comment>
<feature type="transmembrane region" description="Helical" evidence="9">
    <location>
        <begin position="21"/>
        <end position="44"/>
    </location>
</feature>
<evidence type="ECO:0000256" key="7">
    <source>
        <dbReference type="ARBA" id="ARBA00031027"/>
    </source>
</evidence>
<name>A0ABD2CVA1_VESMC</name>
<sequence length="149" mass="17143">MERARWPLNAIDLRRSKYWEIVDVLGLIRFKPFSVGLPLAIASFTPVSSLVHSSTLVIAGIIMIIELILFISRRTILISGFIANFELDLKKIIALSTLRQLGLIIRILKSGFIHLLIHALFKSLLFISRDNLIHQINNNQRYSFYRNIN</sequence>
<gene>
    <name evidence="11" type="ORF">V1477_002640</name>
</gene>
<dbReference type="EC" id="7.1.1.2" evidence="3"/>
<organism evidence="11 12">
    <name type="scientific">Vespula maculifrons</name>
    <name type="common">Eastern yellow jacket</name>
    <name type="synonym">Wasp</name>
    <dbReference type="NCBI Taxonomy" id="7453"/>
    <lineage>
        <taxon>Eukaryota</taxon>
        <taxon>Metazoa</taxon>
        <taxon>Ecdysozoa</taxon>
        <taxon>Arthropoda</taxon>
        <taxon>Hexapoda</taxon>
        <taxon>Insecta</taxon>
        <taxon>Pterygota</taxon>
        <taxon>Neoptera</taxon>
        <taxon>Endopterygota</taxon>
        <taxon>Hymenoptera</taxon>
        <taxon>Apocrita</taxon>
        <taxon>Aculeata</taxon>
        <taxon>Vespoidea</taxon>
        <taxon>Vespidae</taxon>
        <taxon>Vespinae</taxon>
        <taxon>Vespula</taxon>
    </lineage>
</organism>
<evidence type="ECO:0000313" key="11">
    <source>
        <dbReference type="EMBL" id="KAL2749030.1"/>
    </source>
</evidence>
<dbReference type="Pfam" id="PF00361">
    <property type="entry name" value="Proton_antipo_M"/>
    <property type="match status" value="1"/>
</dbReference>
<dbReference type="Proteomes" id="UP001607303">
    <property type="component" value="Unassembled WGS sequence"/>
</dbReference>
<comment type="function">
    <text evidence="1">Core subunit of the mitochondrial membrane respiratory chain NADH dehydrogenase (Complex I) that is believed to belong to the minimal assembly required for catalysis. Complex I functions in the transfer of electrons from NADH to the respiratory chain. The immediate electron acceptor for the enzyme is believed to be ubiquinone.</text>
</comment>
<accession>A0ABD2CVA1</accession>
<keyword evidence="5 9" id="KW-1133">Transmembrane helix</keyword>
<comment type="caution">
    <text evidence="11">The sequence shown here is derived from an EMBL/GenBank/DDBJ whole genome shotgun (WGS) entry which is preliminary data.</text>
</comment>
<evidence type="ECO:0000256" key="6">
    <source>
        <dbReference type="ARBA" id="ARBA00023136"/>
    </source>
</evidence>
<protein>
    <recommendedName>
        <fullName evidence="3">NADH:ubiquinone reductase (H(+)-translocating)</fullName>
        <ecNumber evidence="3">7.1.1.2</ecNumber>
    </recommendedName>
    <alternativeName>
        <fullName evidence="7">NADH dehydrogenase subunit 5</fullName>
    </alternativeName>
</protein>
<dbReference type="InterPro" id="IPR003945">
    <property type="entry name" value="NU5C-like"/>
</dbReference>
<keyword evidence="4 9" id="KW-0812">Transmembrane</keyword>
<dbReference type="AlphaFoldDB" id="A0ABD2CVA1"/>
<dbReference type="GO" id="GO:0008137">
    <property type="term" value="F:NADH dehydrogenase (ubiquinone) activity"/>
    <property type="evidence" value="ECO:0007669"/>
    <property type="project" value="UniProtKB-EC"/>
</dbReference>
<proteinExistence type="predicted"/>
<dbReference type="GO" id="GO:0016020">
    <property type="term" value="C:membrane"/>
    <property type="evidence" value="ECO:0007669"/>
    <property type="project" value="UniProtKB-SubCell"/>
</dbReference>
<evidence type="ECO:0000256" key="2">
    <source>
        <dbReference type="ARBA" id="ARBA00004141"/>
    </source>
</evidence>
<evidence type="ECO:0000256" key="1">
    <source>
        <dbReference type="ARBA" id="ARBA00003257"/>
    </source>
</evidence>
<comment type="catalytic activity">
    <reaction evidence="8">
        <text>a ubiquinone + NADH + 5 H(+)(in) = a ubiquinol + NAD(+) + 4 H(+)(out)</text>
        <dbReference type="Rhea" id="RHEA:29091"/>
        <dbReference type="Rhea" id="RHEA-COMP:9565"/>
        <dbReference type="Rhea" id="RHEA-COMP:9566"/>
        <dbReference type="ChEBI" id="CHEBI:15378"/>
        <dbReference type="ChEBI" id="CHEBI:16389"/>
        <dbReference type="ChEBI" id="CHEBI:17976"/>
        <dbReference type="ChEBI" id="CHEBI:57540"/>
        <dbReference type="ChEBI" id="CHEBI:57945"/>
        <dbReference type="EC" id="7.1.1.2"/>
    </reaction>
</comment>
<evidence type="ECO:0000256" key="9">
    <source>
        <dbReference type="SAM" id="Phobius"/>
    </source>
</evidence>
<keyword evidence="6 9" id="KW-0472">Membrane</keyword>
<dbReference type="EMBL" id="JAYRBN010000028">
    <property type="protein sequence ID" value="KAL2749030.1"/>
    <property type="molecule type" value="Genomic_DNA"/>
</dbReference>
<feature type="domain" description="NADH:quinone oxidoreductase/Mrp antiporter transmembrane" evidence="10">
    <location>
        <begin position="32"/>
        <end position="145"/>
    </location>
</feature>
<keyword evidence="12" id="KW-1185">Reference proteome</keyword>
<evidence type="ECO:0000259" key="10">
    <source>
        <dbReference type="Pfam" id="PF00361"/>
    </source>
</evidence>
<feature type="transmembrane region" description="Helical" evidence="9">
    <location>
        <begin position="50"/>
        <end position="71"/>
    </location>
</feature>
<dbReference type="PANTHER" id="PTHR42829:SF2">
    <property type="entry name" value="NADH-UBIQUINONE OXIDOREDUCTASE CHAIN 5"/>
    <property type="match status" value="1"/>
</dbReference>